<proteinExistence type="predicted"/>
<evidence type="ECO:0000256" key="2">
    <source>
        <dbReference type="SAM" id="SignalP"/>
    </source>
</evidence>
<keyword evidence="4" id="KW-1185">Reference proteome</keyword>
<feature type="transmembrane region" description="Helical" evidence="1">
    <location>
        <begin position="87"/>
        <end position="106"/>
    </location>
</feature>
<reference evidence="3" key="1">
    <citation type="submission" date="2021-01" db="UniProtKB">
        <authorList>
            <consortium name="EnsemblMetazoa"/>
        </authorList>
    </citation>
    <scope>IDENTIFICATION</scope>
</reference>
<keyword evidence="1" id="KW-1133">Transmembrane helix</keyword>
<organism evidence="3 4">
    <name type="scientific">Nasonia vitripennis</name>
    <name type="common">Parasitic wasp</name>
    <dbReference type="NCBI Taxonomy" id="7425"/>
    <lineage>
        <taxon>Eukaryota</taxon>
        <taxon>Metazoa</taxon>
        <taxon>Ecdysozoa</taxon>
        <taxon>Arthropoda</taxon>
        <taxon>Hexapoda</taxon>
        <taxon>Insecta</taxon>
        <taxon>Pterygota</taxon>
        <taxon>Neoptera</taxon>
        <taxon>Endopterygota</taxon>
        <taxon>Hymenoptera</taxon>
        <taxon>Apocrita</taxon>
        <taxon>Proctotrupomorpha</taxon>
        <taxon>Chalcidoidea</taxon>
        <taxon>Pteromalidae</taxon>
        <taxon>Pteromalinae</taxon>
        <taxon>Nasonia</taxon>
    </lineage>
</organism>
<dbReference type="Proteomes" id="UP000002358">
    <property type="component" value="Chromosome 4"/>
</dbReference>
<accession>A0A7M7QYM0</accession>
<dbReference type="AlphaFoldDB" id="A0A7M7QYM0"/>
<feature type="chain" id="PRO_5029751396" evidence="2">
    <location>
        <begin position="25"/>
        <end position="150"/>
    </location>
</feature>
<dbReference type="GeneID" id="103316979"/>
<sequence>MTRKSLFATLTLLCVSGLWTSTSAKGTKIDVSRAAKERKPRFISFDTNSGKIDINLDLSVPFLSIPLEDKKEHGGPPMPLLNVNTKALTVFGLLMALSAFVVPLFVKKIPDQPPNVSPAELHHHHYSKEHKSKTLFDVIFFFENTFIHLQ</sequence>
<dbReference type="KEGG" id="nvi:103316979"/>
<evidence type="ECO:0000256" key="1">
    <source>
        <dbReference type="SAM" id="Phobius"/>
    </source>
</evidence>
<dbReference type="InParanoid" id="A0A7M7QYM0"/>
<dbReference type="OrthoDB" id="6436512at2759"/>
<dbReference type="EnsemblMetazoa" id="XM_032599715">
    <property type="protein sequence ID" value="XP_032455606"/>
    <property type="gene ID" value="LOC103316979"/>
</dbReference>
<name>A0A7M7QYM0_NASVI</name>
<keyword evidence="1" id="KW-0472">Membrane</keyword>
<keyword evidence="1" id="KW-0812">Transmembrane</keyword>
<feature type="signal peptide" evidence="2">
    <location>
        <begin position="1"/>
        <end position="24"/>
    </location>
</feature>
<protein>
    <submittedName>
        <fullName evidence="3">Uncharacterized protein</fullName>
    </submittedName>
</protein>
<evidence type="ECO:0000313" key="4">
    <source>
        <dbReference type="Proteomes" id="UP000002358"/>
    </source>
</evidence>
<keyword evidence="2" id="KW-0732">Signal</keyword>
<dbReference type="RefSeq" id="XP_032455606.1">
    <property type="nucleotide sequence ID" value="XM_032599715.1"/>
</dbReference>
<evidence type="ECO:0000313" key="3">
    <source>
        <dbReference type="EnsemblMetazoa" id="XP_032455606"/>
    </source>
</evidence>